<keyword evidence="2" id="KW-1185">Reference proteome</keyword>
<reference evidence="2" key="1">
    <citation type="submission" date="2018-02" db="EMBL/GenBank/DDBJ databases">
        <authorList>
            <person name="Moore K."/>
            <person name="Momper L."/>
        </authorList>
    </citation>
    <scope>NUCLEOTIDE SEQUENCE [LARGE SCALE GENOMIC DNA]</scope>
    <source>
        <strain evidence="2">ULC18</strain>
    </source>
</reference>
<accession>A0A2T1DY35</accession>
<protein>
    <submittedName>
        <fullName evidence="1">Uncharacterized protein</fullName>
    </submittedName>
</protein>
<name>A0A2T1DY35_9CYAN</name>
<organism evidence="1 2">
    <name type="scientific">Stenomitos frigidus ULC18</name>
    <dbReference type="NCBI Taxonomy" id="2107698"/>
    <lineage>
        <taxon>Bacteria</taxon>
        <taxon>Bacillati</taxon>
        <taxon>Cyanobacteriota</taxon>
        <taxon>Cyanophyceae</taxon>
        <taxon>Leptolyngbyales</taxon>
        <taxon>Leptolyngbyaceae</taxon>
        <taxon>Stenomitos</taxon>
    </lineage>
</organism>
<dbReference type="OrthoDB" id="510684at2"/>
<proteinExistence type="predicted"/>
<gene>
    <name evidence="1" type="ORF">C7B82_23770</name>
</gene>
<dbReference type="Proteomes" id="UP000239576">
    <property type="component" value="Unassembled WGS sequence"/>
</dbReference>
<evidence type="ECO:0000313" key="2">
    <source>
        <dbReference type="Proteomes" id="UP000239576"/>
    </source>
</evidence>
<sequence length="106" mass="12153">MTKYLELLESLNTLEAERTRISNEGDVWFDCWLAASKPGGTARSQKAHWQLRSRQAQFSGKKSKYVKSSEVGQYEAAIARGKHLKTLDRQIELLQKRVERIEGMIA</sequence>
<comment type="caution">
    <text evidence="1">The sequence shown here is derived from an EMBL/GenBank/DDBJ whole genome shotgun (WGS) entry which is preliminary data.</text>
</comment>
<dbReference type="RefSeq" id="WP_106259157.1">
    <property type="nucleotide sequence ID" value="NZ_CAWNSW010000164.1"/>
</dbReference>
<reference evidence="1 2" key="2">
    <citation type="submission" date="2018-03" db="EMBL/GenBank/DDBJ databases">
        <title>The ancient ancestry and fast evolution of plastids.</title>
        <authorList>
            <person name="Moore K.R."/>
            <person name="Magnabosco C."/>
            <person name="Momper L."/>
            <person name="Gold D.A."/>
            <person name="Bosak T."/>
            <person name="Fournier G.P."/>
        </authorList>
    </citation>
    <scope>NUCLEOTIDE SEQUENCE [LARGE SCALE GENOMIC DNA]</scope>
    <source>
        <strain evidence="1 2">ULC18</strain>
    </source>
</reference>
<evidence type="ECO:0000313" key="1">
    <source>
        <dbReference type="EMBL" id="PSB25351.1"/>
    </source>
</evidence>
<dbReference type="AlphaFoldDB" id="A0A2T1DY35"/>
<dbReference type="EMBL" id="PVWK01000126">
    <property type="protein sequence ID" value="PSB25351.1"/>
    <property type="molecule type" value="Genomic_DNA"/>
</dbReference>